<name>A0AAV7IKU0_COTGL</name>
<dbReference type="Proteomes" id="UP000826195">
    <property type="component" value="Unassembled WGS sequence"/>
</dbReference>
<gene>
    <name evidence="2" type="ORF">KQX54_014949</name>
</gene>
<proteinExistence type="predicted"/>
<feature type="region of interest" description="Disordered" evidence="1">
    <location>
        <begin position="32"/>
        <end position="51"/>
    </location>
</feature>
<evidence type="ECO:0000313" key="2">
    <source>
        <dbReference type="EMBL" id="KAH0552770.1"/>
    </source>
</evidence>
<comment type="caution">
    <text evidence="2">The sequence shown here is derived from an EMBL/GenBank/DDBJ whole genome shotgun (WGS) entry which is preliminary data.</text>
</comment>
<dbReference type="EMBL" id="JAHXZJ010001492">
    <property type="protein sequence ID" value="KAH0552770.1"/>
    <property type="molecule type" value="Genomic_DNA"/>
</dbReference>
<sequence>MSIDATYWMIENKNLFLLEIGILNARRRIGDRSSISSGSETPEKIQVQDLSTRKRTPELRLQLLKDKKEKDELYICRSETNKVSDEKFKHRCPGPFA</sequence>
<keyword evidence="3" id="KW-1185">Reference proteome</keyword>
<protein>
    <submittedName>
        <fullName evidence="2">Uncharacterized protein</fullName>
    </submittedName>
</protein>
<accession>A0AAV7IKU0</accession>
<organism evidence="2 3">
    <name type="scientific">Cotesia glomerata</name>
    <name type="common">Lepidopteran parasitic wasp</name>
    <name type="synonym">Apanteles glomeratus</name>
    <dbReference type="NCBI Taxonomy" id="32391"/>
    <lineage>
        <taxon>Eukaryota</taxon>
        <taxon>Metazoa</taxon>
        <taxon>Ecdysozoa</taxon>
        <taxon>Arthropoda</taxon>
        <taxon>Hexapoda</taxon>
        <taxon>Insecta</taxon>
        <taxon>Pterygota</taxon>
        <taxon>Neoptera</taxon>
        <taxon>Endopterygota</taxon>
        <taxon>Hymenoptera</taxon>
        <taxon>Apocrita</taxon>
        <taxon>Ichneumonoidea</taxon>
        <taxon>Braconidae</taxon>
        <taxon>Microgastrinae</taxon>
        <taxon>Cotesia</taxon>
    </lineage>
</organism>
<reference evidence="2 3" key="1">
    <citation type="journal article" date="2021" name="J. Hered.">
        <title>A chromosome-level genome assembly of the parasitoid wasp, Cotesia glomerata (Hymenoptera: Braconidae).</title>
        <authorList>
            <person name="Pinto B.J."/>
            <person name="Weis J.J."/>
            <person name="Gamble T."/>
            <person name="Ode P.J."/>
            <person name="Paul R."/>
            <person name="Zaspel J.M."/>
        </authorList>
    </citation>
    <scope>NUCLEOTIDE SEQUENCE [LARGE SCALE GENOMIC DNA]</scope>
    <source>
        <strain evidence="2">CgM1</strain>
    </source>
</reference>
<dbReference type="AlphaFoldDB" id="A0AAV7IKU0"/>
<evidence type="ECO:0000256" key="1">
    <source>
        <dbReference type="SAM" id="MobiDB-lite"/>
    </source>
</evidence>
<evidence type="ECO:0000313" key="3">
    <source>
        <dbReference type="Proteomes" id="UP000826195"/>
    </source>
</evidence>